<dbReference type="PANTHER" id="PTHR46889">
    <property type="entry name" value="TRANSPOSASE INSF FOR INSERTION SEQUENCE IS3B-RELATED"/>
    <property type="match status" value="1"/>
</dbReference>
<gene>
    <name evidence="2" type="ORF">CBO05C_1278</name>
</gene>
<dbReference type="GO" id="GO:0003676">
    <property type="term" value="F:nucleic acid binding"/>
    <property type="evidence" value="ECO:0007669"/>
    <property type="project" value="InterPro"/>
</dbReference>
<dbReference type="HOGENOM" id="CLU_2750593_0_0_9"/>
<dbReference type="EMBL" id="DF384213">
    <property type="protein sequence ID" value="GAE01588.1"/>
    <property type="molecule type" value="Genomic_DNA"/>
</dbReference>
<organism evidence="2">
    <name type="scientific">Clostridium botulinum B str. Osaka05</name>
    <dbReference type="NCBI Taxonomy" id="1407017"/>
    <lineage>
        <taxon>Bacteria</taxon>
        <taxon>Bacillati</taxon>
        <taxon>Bacillota</taxon>
        <taxon>Clostridia</taxon>
        <taxon>Eubacteriales</taxon>
        <taxon>Clostridiaceae</taxon>
        <taxon>Clostridium</taxon>
    </lineage>
</organism>
<evidence type="ECO:0000259" key="1">
    <source>
        <dbReference type="Pfam" id="PF00665"/>
    </source>
</evidence>
<dbReference type="Pfam" id="PF00665">
    <property type="entry name" value="rve"/>
    <property type="match status" value="1"/>
</dbReference>
<evidence type="ECO:0000313" key="2">
    <source>
        <dbReference type="EMBL" id="GAE01588.1"/>
    </source>
</evidence>
<dbReference type="InterPro" id="IPR036397">
    <property type="entry name" value="RNaseH_sf"/>
</dbReference>
<feature type="domain" description="Integrase catalytic" evidence="1">
    <location>
        <begin position="11"/>
        <end position="54"/>
    </location>
</feature>
<dbReference type="InterPro" id="IPR050900">
    <property type="entry name" value="Transposase_IS3/IS150/IS904"/>
</dbReference>
<protein>
    <submittedName>
        <fullName evidence="2">Integrase catalytic subunit</fullName>
    </submittedName>
</protein>
<reference evidence="2" key="1">
    <citation type="submission" date="2013-10" db="EMBL/GenBank/DDBJ databases">
        <title>Draft genome sequence of Clostridium botulinum type B strain Osaka05.</title>
        <authorList>
            <person name="Sakaguchi Y."/>
            <person name="Hosomi K."/>
            <person name="Uchiyama J."/>
            <person name="Ogura Y."/>
            <person name="Sakaguchi M."/>
            <person name="Kohda T."/>
            <person name="Mukamoto M."/>
            <person name="Misawa N."/>
            <person name="Matsuzaki S."/>
            <person name="Hayashi T."/>
            <person name="Kozaki S."/>
        </authorList>
    </citation>
    <scope>NUCLEOTIDE SEQUENCE</scope>
    <source>
        <strain evidence="2">Osaka05</strain>
    </source>
</reference>
<dbReference type="InterPro" id="IPR012337">
    <property type="entry name" value="RNaseH-like_sf"/>
</dbReference>
<dbReference type="SUPFAM" id="SSF53098">
    <property type="entry name" value="Ribonuclease H-like"/>
    <property type="match status" value="1"/>
</dbReference>
<sequence>MKGNFKATTINEKWATDITYIHTIKDGWCYLASVMDLYSRKIIEYSMSKSIDTSISSTGCKKCRKASETN</sequence>
<dbReference type="InterPro" id="IPR001584">
    <property type="entry name" value="Integrase_cat-core"/>
</dbReference>
<dbReference type="GO" id="GO:0015074">
    <property type="term" value="P:DNA integration"/>
    <property type="evidence" value="ECO:0007669"/>
    <property type="project" value="InterPro"/>
</dbReference>
<dbReference type="AlphaFoldDB" id="A0A0S6U313"/>
<proteinExistence type="predicted"/>
<dbReference type="Gene3D" id="3.30.420.10">
    <property type="entry name" value="Ribonuclease H-like superfamily/Ribonuclease H"/>
    <property type="match status" value="1"/>
</dbReference>
<name>A0A0S6U313_CLOBO</name>
<accession>A0A0S6U313</accession>
<dbReference type="Proteomes" id="UP000054164">
    <property type="component" value="Unassembled WGS sequence"/>
</dbReference>
<dbReference type="PANTHER" id="PTHR46889:SF4">
    <property type="entry name" value="TRANSPOSASE INSO FOR INSERTION SEQUENCE ELEMENT IS911B-RELATED"/>
    <property type="match status" value="1"/>
</dbReference>